<feature type="transmembrane region" description="Helical" evidence="8">
    <location>
        <begin position="48"/>
        <end position="70"/>
    </location>
</feature>
<dbReference type="InterPro" id="IPR036640">
    <property type="entry name" value="ABC1_TM_sf"/>
</dbReference>
<dbReference type="GO" id="GO:0005524">
    <property type="term" value="F:ATP binding"/>
    <property type="evidence" value="ECO:0007669"/>
    <property type="project" value="UniProtKB-KW"/>
</dbReference>
<dbReference type="Gene3D" id="1.20.1560.10">
    <property type="entry name" value="ABC transporter type 1, transmembrane domain"/>
    <property type="match status" value="1"/>
</dbReference>
<feature type="transmembrane region" description="Helical" evidence="8">
    <location>
        <begin position="131"/>
        <end position="152"/>
    </location>
</feature>
<comment type="subcellular location">
    <subcellularLocation>
        <location evidence="1">Cell membrane</location>
        <topology evidence="1">Multi-pass membrane protein</topology>
    </subcellularLocation>
</comment>
<dbReference type="RefSeq" id="WP_198616798.1">
    <property type="nucleotide sequence ID" value="NZ_JABANU010000001.1"/>
</dbReference>
<evidence type="ECO:0000313" key="12">
    <source>
        <dbReference type="Proteomes" id="UP000751852"/>
    </source>
</evidence>
<feature type="transmembrane region" description="Helical" evidence="8">
    <location>
        <begin position="158"/>
        <end position="176"/>
    </location>
</feature>
<evidence type="ECO:0000256" key="1">
    <source>
        <dbReference type="ARBA" id="ARBA00004651"/>
    </source>
</evidence>
<dbReference type="SUPFAM" id="SSF52540">
    <property type="entry name" value="P-loop containing nucleoside triphosphate hydrolases"/>
    <property type="match status" value="1"/>
</dbReference>
<dbReference type="Proteomes" id="UP000751852">
    <property type="component" value="Unassembled WGS sequence"/>
</dbReference>
<protein>
    <submittedName>
        <fullName evidence="11">ATP-binding cassette domain-containing protein</fullName>
    </submittedName>
</protein>
<keyword evidence="3" id="KW-0547">Nucleotide-binding</keyword>
<dbReference type="PANTHER" id="PTHR24221:SF653">
    <property type="entry name" value="TRANSPORT ATP-BINDING PROTEIN CYDC"/>
    <property type="match status" value="1"/>
</dbReference>
<dbReference type="InterPro" id="IPR003593">
    <property type="entry name" value="AAA+_ATPase"/>
</dbReference>
<feature type="domain" description="ABC transporter" evidence="9">
    <location>
        <begin position="338"/>
        <end position="554"/>
    </location>
</feature>
<accession>A0ABS0T5I3</accession>
<sequence>MSRHTQYHQIKQNKDLWIAIVIGVISGLVLLSMFFLSGYMITQSALGAPLYALMGLIVTVKLFGFLRAITRYIERLYSHRATFTMLRDVRVKLFKGLTPIVPNVFKYFKASDLLSRMVTSVESLQNIYLRVYYPPIVISLITLISMIVFYFISWIHSLIIGFTMLLSLFVMPWLFARKARVIKENVNIKQQDLMKHYYNHVLGQYELNRFNSVHLHQHRLDAIEQQLNQAEHREQTFHIYYAYLSNIVSMVALIVSLLLGIYQIKHHTLDAIYITSMILMILTLLEQLVSMTQVPYYKGETDLAKNEIETVTSMRSNLEGTEESGIQEIEQHALLWSLQDVTMFYEYRERPSLKNINLKIYKGEHIAIVGSSGSGKSSLLRILMGLYQVSEGECYVGTRNIKQIDTRDYLSHLNILLQNPHFFDGTVRDNLLNEASDDDYRKVLRTVGLSYVPLHHEITMNRTALSGGEFQRLALARLLLRDASIWIVDEPTSSLDHKHSHHIMKVLHDYAKTLIVATHDLAYIQEFDRVIEIKEGQVVNDTTPDDFIRKKNRINQ</sequence>
<dbReference type="Gene3D" id="3.40.50.300">
    <property type="entry name" value="P-loop containing nucleotide triphosphate hydrolases"/>
    <property type="match status" value="1"/>
</dbReference>
<keyword evidence="4 11" id="KW-0067">ATP-binding</keyword>
<dbReference type="InterPro" id="IPR003439">
    <property type="entry name" value="ABC_transporter-like_ATP-bd"/>
</dbReference>
<keyword evidence="5 8" id="KW-1133">Transmembrane helix</keyword>
<dbReference type="PANTHER" id="PTHR24221">
    <property type="entry name" value="ATP-BINDING CASSETTE SUB-FAMILY B"/>
    <property type="match status" value="1"/>
</dbReference>
<evidence type="ECO:0000256" key="7">
    <source>
        <dbReference type="ARBA" id="ARBA00025074"/>
    </source>
</evidence>
<keyword evidence="6 8" id="KW-0472">Membrane</keyword>
<feature type="transmembrane region" description="Helical" evidence="8">
    <location>
        <begin position="240"/>
        <end position="265"/>
    </location>
</feature>
<feature type="domain" description="ABC transmembrane type-1" evidence="10">
    <location>
        <begin position="17"/>
        <end position="294"/>
    </location>
</feature>
<evidence type="ECO:0000313" key="11">
    <source>
        <dbReference type="EMBL" id="MBI5974005.1"/>
    </source>
</evidence>
<keyword evidence="2 8" id="KW-0812">Transmembrane</keyword>
<evidence type="ECO:0000259" key="10">
    <source>
        <dbReference type="PROSITE" id="PS50929"/>
    </source>
</evidence>
<evidence type="ECO:0000256" key="2">
    <source>
        <dbReference type="ARBA" id="ARBA00022692"/>
    </source>
</evidence>
<dbReference type="SMART" id="SM00382">
    <property type="entry name" value="AAA"/>
    <property type="match status" value="1"/>
</dbReference>
<evidence type="ECO:0000256" key="3">
    <source>
        <dbReference type="ARBA" id="ARBA00022741"/>
    </source>
</evidence>
<dbReference type="SUPFAM" id="SSF90123">
    <property type="entry name" value="ABC transporter transmembrane region"/>
    <property type="match status" value="1"/>
</dbReference>
<dbReference type="PROSITE" id="PS50893">
    <property type="entry name" value="ABC_TRANSPORTER_2"/>
    <property type="match status" value="1"/>
</dbReference>
<dbReference type="InterPro" id="IPR017871">
    <property type="entry name" value="ABC_transporter-like_CS"/>
</dbReference>
<dbReference type="PROSITE" id="PS50929">
    <property type="entry name" value="ABC_TM1F"/>
    <property type="match status" value="1"/>
</dbReference>
<evidence type="ECO:0000259" key="9">
    <source>
        <dbReference type="PROSITE" id="PS50893"/>
    </source>
</evidence>
<dbReference type="InterPro" id="IPR011527">
    <property type="entry name" value="ABC1_TM_dom"/>
</dbReference>
<evidence type="ECO:0000256" key="8">
    <source>
        <dbReference type="SAM" id="Phobius"/>
    </source>
</evidence>
<dbReference type="Pfam" id="PF00005">
    <property type="entry name" value="ABC_tran"/>
    <property type="match status" value="1"/>
</dbReference>
<dbReference type="Pfam" id="PF00664">
    <property type="entry name" value="ABC_membrane"/>
    <property type="match status" value="1"/>
</dbReference>
<organism evidence="11 12">
    <name type="scientific">Staphylococcus canis</name>
    <dbReference type="NCBI Taxonomy" id="2724942"/>
    <lineage>
        <taxon>Bacteria</taxon>
        <taxon>Bacillati</taxon>
        <taxon>Bacillota</taxon>
        <taxon>Bacilli</taxon>
        <taxon>Bacillales</taxon>
        <taxon>Staphylococcaceae</taxon>
        <taxon>Staphylococcus</taxon>
    </lineage>
</organism>
<feature type="transmembrane region" description="Helical" evidence="8">
    <location>
        <begin position="16"/>
        <end position="36"/>
    </location>
</feature>
<comment type="caution">
    <text evidence="11">The sequence shown here is derived from an EMBL/GenBank/DDBJ whole genome shotgun (WGS) entry which is preliminary data.</text>
</comment>
<gene>
    <name evidence="11" type="ORF">HHH54_00160</name>
</gene>
<dbReference type="InterPro" id="IPR027417">
    <property type="entry name" value="P-loop_NTPase"/>
</dbReference>
<feature type="transmembrane region" description="Helical" evidence="8">
    <location>
        <begin position="271"/>
        <end position="289"/>
    </location>
</feature>
<reference evidence="11 12" key="1">
    <citation type="submission" date="2020-04" db="EMBL/GenBank/DDBJ databases">
        <title>Staphylococcus species from domestic dog.</title>
        <authorList>
            <person name="Paterson G.K."/>
        </authorList>
    </citation>
    <scope>NUCLEOTIDE SEQUENCE [LARGE SCALE GENOMIC DNA]</scope>
    <source>
        <strain evidence="11 12">H16/1A</strain>
    </source>
</reference>
<evidence type="ECO:0000256" key="6">
    <source>
        <dbReference type="ARBA" id="ARBA00023136"/>
    </source>
</evidence>
<name>A0ABS0T5I3_9STAP</name>
<evidence type="ECO:0000256" key="4">
    <source>
        <dbReference type="ARBA" id="ARBA00022840"/>
    </source>
</evidence>
<dbReference type="EMBL" id="JABANU010000001">
    <property type="protein sequence ID" value="MBI5974005.1"/>
    <property type="molecule type" value="Genomic_DNA"/>
</dbReference>
<keyword evidence="12" id="KW-1185">Reference proteome</keyword>
<proteinExistence type="predicted"/>
<dbReference type="PROSITE" id="PS00211">
    <property type="entry name" value="ABC_TRANSPORTER_1"/>
    <property type="match status" value="1"/>
</dbReference>
<evidence type="ECO:0000256" key="5">
    <source>
        <dbReference type="ARBA" id="ARBA00022989"/>
    </source>
</evidence>
<comment type="function">
    <text evidence="7">May be involved in multidrug export. Transmembrane domains (TMD) form a pore in the cell membrane and the ATP-binding domain (NBD) is responsible for energy generation.</text>
</comment>
<dbReference type="InterPro" id="IPR039421">
    <property type="entry name" value="Type_1_exporter"/>
</dbReference>